<keyword evidence="3" id="KW-1003">Cell membrane</keyword>
<evidence type="ECO:0000256" key="8">
    <source>
        <dbReference type="SAM" id="Phobius"/>
    </source>
</evidence>
<feature type="transmembrane region" description="Helical" evidence="8">
    <location>
        <begin position="907"/>
        <end position="927"/>
    </location>
</feature>
<organism evidence="11 12">
    <name type="scientific">Kipferlia bialata</name>
    <dbReference type="NCBI Taxonomy" id="797122"/>
    <lineage>
        <taxon>Eukaryota</taxon>
        <taxon>Metamonada</taxon>
        <taxon>Carpediemonas-like organisms</taxon>
        <taxon>Kipferlia</taxon>
    </lineage>
</organism>
<feature type="chain" id="PRO_5039900859" description="MRH domain-containing protein" evidence="9">
    <location>
        <begin position="23"/>
        <end position="989"/>
    </location>
</feature>
<dbReference type="PANTHER" id="PTHR22727:SF15">
    <property type="entry name" value="MRH DOMAIN-CONTAINING PROTEIN"/>
    <property type="match status" value="1"/>
</dbReference>
<keyword evidence="8" id="KW-0472">Membrane</keyword>
<gene>
    <name evidence="11" type="ORF">KIPB_001725</name>
</gene>
<dbReference type="PROSITE" id="PS51914">
    <property type="entry name" value="MRH"/>
    <property type="match status" value="1"/>
</dbReference>
<dbReference type="SUPFAM" id="SSF57184">
    <property type="entry name" value="Growth factor receptor domain"/>
    <property type="match status" value="1"/>
</dbReference>
<dbReference type="SMART" id="SM01411">
    <property type="entry name" value="Ephrin_rec_like"/>
    <property type="match status" value="2"/>
</dbReference>
<feature type="signal peptide" evidence="9">
    <location>
        <begin position="1"/>
        <end position="22"/>
    </location>
</feature>
<evidence type="ECO:0000256" key="2">
    <source>
        <dbReference type="ARBA" id="ARBA00007627"/>
    </source>
</evidence>
<protein>
    <recommendedName>
        <fullName evidence="10">MRH domain-containing protein</fullName>
    </recommendedName>
</protein>
<dbReference type="InterPro" id="IPR009011">
    <property type="entry name" value="Man6P_isomerase_rcpt-bd_dom_sf"/>
</dbReference>
<dbReference type="InterPro" id="IPR039181">
    <property type="entry name" value="Elapor1/2"/>
</dbReference>
<keyword evidence="8" id="KW-0812">Transmembrane</keyword>
<accession>A0A9K3CR68</accession>
<keyword evidence="8" id="KW-1133">Transmembrane helix</keyword>
<evidence type="ECO:0000256" key="7">
    <source>
        <dbReference type="SAM" id="MobiDB-lite"/>
    </source>
</evidence>
<dbReference type="Gene3D" id="2.70.130.10">
    <property type="entry name" value="Mannose-6-phosphate receptor binding domain"/>
    <property type="match status" value="1"/>
</dbReference>
<evidence type="ECO:0000256" key="9">
    <source>
        <dbReference type="SAM" id="SignalP"/>
    </source>
</evidence>
<dbReference type="GO" id="GO:0005886">
    <property type="term" value="C:plasma membrane"/>
    <property type="evidence" value="ECO:0007669"/>
    <property type="project" value="UniProtKB-SubCell"/>
</dbReference>
<feature type="compositionally biased region" description="Polar residues" evidence="7">
    <location>
        <begin position="964"/>
        <end position="975"/>
    </location>
</feature>
<comment type="subcellular location">
    <subcellularLocation>
        <location evidence="1">Cell membrane</location>
        <topology evidence="1">Single-pass type I membrane protein</topology>
    </subcellularLocation>
</comment>
<dbReference type="AlphaFoldDB" id="A0A9K3CR68"/>
<keyword evidence="6" id="KW-0325">Glycoprotein</keyword>
<evidence type="ECO:0000256" key="6">
    <source>
        <dbReference type="ARBA" id="ARBA00023180"/>
    </source>
</evidence>
<comment type="similarity">
    <text evidence="2">Belongs to the ELAPOR family.</text>
</comment>
<evidence type="ECO:0000259" key="10">
    <source>
        <dbReference type="PROSITE" id="PS51914"/>
    </source>
</evidence>
<keyword evidence="5" id="KW-1015">Disulfide bond</keyword>
<proteinExistence type="inferred from homology"/>
<evidence type="ECO:0000313" key="12">
    <source>
        <dbReference type="Proteomes" id="UP000265618"/>
    </source>
</evidence>
<sequence length="989" mass="104613">MSLGGLIVSLAVLLALLGGSVALGADRDCTQDDLVQYVTACEEGQQYIIYAIPSAAECVEGEGFVVPPPVGVECGMRCDPGTYIDTREGDLAAEAVCTPCEGDETSIGGGDVYDFTKLTSLPLGFNTLCSPDETLPEGASGCGEGWSVQDGSLECTGTGLGYTSSIYWTALFLVNGELRVDFRTLATPLLDLLEVRINGVLLDSLSSGADVGDSIEEVDWTRATYPVPPGKHRIGLSYANESVGDLPEHDVQIRRIETYGTEALPDRCGLCPAGTSPDLAPETGPEEGVVYTGSCTLCPRDTYSLTGAECVPCGDDQYAPVGSKQCLDRLVPCTSDDFTPVYGACTEGPVAYVGERHVEGFVPVFPVVCDVDAYTHPALPSVPCSLCEGTHVYDREAGECVECEAGQFGNQDTHLCEWCLPGTAAMPLVAYEALPAFPDTFTSQVSDEDDLGWYMGGEGEIVCGPIHRSGQYASLSIDVPAGSTSVAIDIDTRCPVGDPDVVAQCNVNLGVSVLLSGLQPIAVVAANAVSTVTTPVSTKNRHTLTVRVAKIGSDMQGTDGDKILDMVVSVGKVLIYGGQSVEWPGDRCTTCLPGTYSYVDATLEYMAQHAPYTVTEIGDTSVSATQTGSSLCRSCPSGYFSNATTGTETCEQCEINTVAPFLGQEGCVECPAFSSSDDGVFCESVTEFEMEDGMSFNVTGLKDLGMFGPVKDDTDMKYYVSIGHNSDAASPCNAGRRDLTEAMACQVEPLSLGPYSAVTLRPTVHSTGNMMTFTRPEGAEPGVDVTLWGGDLCAHNQPRQTLIHLLCDLTMGTGTPQAGAGPSEDGSSLVETAPCLYEFYWRSVYGCRTCTPEDYIVTVSECVAGLQTVTTQWNEDSVLQPNGHCNRFASPLPAPFTQSCSNGPDPVALYICLAIIAMCVVALVCLLRQYSLLRRDILSGEQDSALVDGNQSSERSPLRRKASIGQSPQYATGSPSLPELQPRLGSGDL</sequence>
<dbReference type="Proteomes" id="UP000265618">
    <property type="component" value="Unassembled WGS sequence"/>
</dbReference>
<dbReference type="SUPFAM" id="SSF50911">
    <property type="entry name" value="Mannose 6-phosphate receptor domain"/>
    <property type="match status" value="1"/>
</dbReference>
<evidence type="ECO:0000256" key="3">
    <source>
        <dbReference type="ARBA" id="ARBA00022475"/>
    </source>
</evidence>
<evidence type="ECO:0000256" key="1">
    <source>
        <dbReference type="ARBA" id="ARBA00004251"/>
    </source>
</evidence>
<dbReference type="PANTHER" id="PTHR22727">
    <property type="entry name" value="PROTEIN CBG13728"/>
    <property type="match status" value="1"/>
</dbReference>
<evidence type="ECO:0000256" key="5">
    <source>
        <dbReference type="ARBA" id="ARBA00023157"/>
    </source>
</evidence>
<name>A0A9K3CR68_9EUKA</name>
<feature type="region of interest" description="Disordered" evidence="7">
    <location>
        <begin position="945"/>
        <end position="989"/>
    </location>
</feature>
<keyword evidence="12" id="KW-1185">Reference proteome</keyword>
<feature type="domain" description="MRH" evidence="10">
    <location>
        <begin position="694"/>
        <end position="849"/>
    </location>
</feature>
<evidence type="ECO:0000256" key="4">
    <source>
        <dbReference type="ARBA" id="ARBA00022729"/>
    </source>
</evidence>
<evidence type="ECO:0000313" key="11">
    <source>
        <dbReference type="EMBL" id="GIQ80858.1"/>
    </source>
</evidence>
<dbReference type="OrthoDB" id="439917at2759"/>
<dbReference type="InterPro" id="IPR009030">
    <property type="entry name" value="Growth_fac_rcpt_cys_sf"/>
</dbReference>
<dbReference type="EMBL" id="BDIP01000256">
    <property type="protein sequence ID" value="GIQ80858.1"/>
    <property type="molecule type" value="Genomic_DNA"/>
</dbReference>
<reference evidence="11 12" key="1">
    <citation type="journal article" date="2018" name="PLoS ONE">
        <title>The draft genome of Kipferlia bialata reveals reductive genome evolution in fornicate parasites.</title>
        <authorList>
            <person name="Tanifuji G."/>
            <person name="Takabayashi S."/>
            <person name="Kume K."/>
            <person name="Takagi M."/>
            <person name="Nakayama T."/>
            <person name="Kamikawa R."/>
            <person name="Inagaki Y."/>
            <person name="Hashimoto T."/>
        </authorList>
    </citation>
    <scope>NUCLEOTIDE SEQUENCE [LARGE SCALE GENOMIC DNA]</scope>
    <source>
        <strain evidence="11">NY0173</strain>
    </source>
</reference>
<dbReference type="InterPro" id="IPR044865">
    <property type="entry name" value="MRH_dom"/>
</dbReference>
<comment type="caution">
    <text evidence="11">The sequence shown here is derived from an EMBL/GenBank/DDBJ whole genome shotgun (WGS) entry which is preliminary data.</text>
</comment>
<keyword evidence="4 9" id="KW-0732">Signal</keyword>